<dbReference type="AlphaFoldDB" id="A0A4P6ZM03"/>
<reference evidence="2" key="1">
    <citation type="submission" date="2018-12" db="EMBL/GenBank/DDBJ databases">
        <title>A new species of lactobacillus.</title>
        <authorList>
            <person name="Jian Y."/>
            <person name="Xin L."/>
            <person name="Hong Z.J."/>
            <person name="Ming L.Z."/>
            <person name="Hong X.Z."/>
        </authorList>
    </citation>
    <scope>NUCLEOTIDE SEQUENCE [LARGE SCALE GENOMIC DNA]</scope>
    <source>
        <strain evidence="2">HSLZ-75</strain>
    </source>
</reference>
<dbReference type="EMBL" id="CP034726">
    <property type="protein sequence ID" value="QBP18442.1"/>
    <property type="molecule type" value="Genomic_DNA"/>
</dbReference>
<keyword evidence="2" id="KW-1185">Reference proteome</keyword>
<evidence type="ECO:0000313" key="2">
    <source>
        <dbReference type="Proteomes" id="UP000294321"/>
    </source>
</evidence>
<dbReference type="RefSeq" id="WP_133442001.1">
    <property type="nucleotide sequence ID" value="NZ_CP034726.1"/>
</dbReference>
<accession>A0A4P6ZM03</accession>
<gene>
    <name evidence="1" type="ORF">ELX58_04675</name>
</gene>
<name>A0A4P6ZM03_9LACO</name>
<dbReference type="Proteomes" id="UP000294321">
    <property type="component" value="Chromosome"/>
</dbReference>
<dbReference type="KEGG" id="lji:ELX58_04675"/>
<sequence length="130" mass="15029">MVISKHTKPFLLNLANIRIIYSTPEWSGTDRYFMDAIEQAINDGVGNHDPAHKWYLVSAPDYDPSKANSKIAPGRDLANQYAANYDYDQKQTFIYHRKRHHSRKIRIKSASQKDIKNNPTISELIKKAKK</sequence>
<protein>
    <submittedName>
        <fullName evidence="1">Uncharacterized protein</fullName>
    </submittedName>
</protein>
<organism evidence="1 2">
    <name type="scientific">Acetilactobacillus jinshanensis</name>
    <dbReference type="NCBI Taxonomy" id="1720083"/>
    <lineage>
        <taxon>Bacteria</taxon>
        <taxon>Bacillati</taxon>
        <taxon>Bacillota</taxon>
        <taxon>Bacilli</taxon>
        <taxon>Lactobacillales</taxon>
        <taxon>Lactobacillaceae</taxon>
        <taxon>Acetilactobacillus</taxon>
    </lineage>
</organism>
<evidence type="ECO:0000313" key="1">
    <source>
        <dbReference type="EMBL" id="QBP18442.1"/>
    </source>
</evidence>
<proteinExistence type="predicted"/>